<protein>
    <submittedName>
        <fullName evidence="1">Uncharacterized protein</fullName>
    </submittedName>
</protein>
<evidence type="ECO:0000313" key="2">
    <source>
        <dbReference type="Proteomes" id="UP000287033"/>
    </source>
</evidence>
<reference evidence="1 2" key="1">
    <citation type="journal article" date="2018" name="Nat. Ecol. Evol.">
        <title>Shark genomes provide insights into elasmobranch evolution and the origin of vertebrates.</title>
        <authorList>
            <person name="Hara Y"/>
            <person name="Yamaguchi K"/>
            <person name="Onimaru K"/>
            <person name="Kadota M"/>
            <person name="Koyanagi M"/>
            <person name="Keeley SD"/>
            <person name="Tatsumi K"/>
            <person name="Tanaka K"/>
            <person name="Motone F"/>
            <person name="Kageyama Y"/>
            <person name="Nozu R"/>
            <person name="Adachi N"/>
            <person name="Nishimura O"/>
            <person name="Nakagawa R"/>
            <person name="Tanegashima C"/>
            <person name="Kiyatake I"/>
            <person name="Matsumoto R"/>
            <person name="Murakumo K"/>
            <person name="Nishida K"/>
            <person name="Terakita A"/>
            <person name="Kuratani S"/>
            <person name="Sato K"/>
            <person name="Hyodo S Kuraku.S."/>
        </authorList>
    </citation>
    <scope>NUCLEOTIDE SEQUENCE [LARGE SCALE GENOMIC DNA]</scope>
</reference>
<accession>A0A401RH03</accession>
<comment type="caution">
    <text evidence="1">The sequence shown here is derived from an EMBL/GenBank/DDBJ whole genome shotgun (WGS) entry which is preliminary data.</text>
</comment>
<keyword evidence="2" id="KW-1185">Reference proteome</keyword>
<sequence length="75" mass="8476">NRDPFLSEANQSAVRLIGTFHGAPYEQGKCQQILHCQERREEEIMVSGYQVARALGDGLGSRRIHREGKIQPVNE</sequence>
<gene>
    <name evidence="1" type="ORF">chiPu_0022623</name>
</gene>
<organism evidence="1 2">
    <name type="scientific">Chiloscyllium punctatum</name>
    <name type="common">Brownbanded bambooshark</name>
    <name type="synonym">Hemiscyllium punctatum</name>
    <dbReference type="NCBI Taxonomy" id="137246"/>
    <lineage>
        <taxon>Eukaryota</taxon>
        <taxon>Metazoa</taxon>
        <taxon>Chordata</taxon>
        <taxon>Craniata</taxon>
        <taxon>Vertebrata</taxon>
        <taxon>Chondrichthyes</taxon>
        <taxon>Elasmobranchii</taxon>
        <taxon>Galeomorphii</taxon>
        <taxon>Galeoidea</taxon>
        <taxon>Orectolobiformes</taxon>
        <taxon>Hemiscylliidae</taxon>
        <taxon>Chiloscyllium</taxon>
    </lineage>
</organism>
<name>A0A401RH03_CHIPU</name>
<dbReference type="EMBL" id="BEZZ01009472">
    <property type="protein sequence ID" value="GCC17438.1"/>
    <property type="molecule type" value="Genomic_DNA"/>
</dbReference>
<proteinExistence type="predicted"/>
<dbReference type="AlphaFoldDB" id="A0A401RH03"/>
<dbReference type="Proteomes" id="UP000287033">
    <property type="component" value="Unassembled WGS sequence"/>
</dbReference>
<feature type="non-terminal residue" evidence="1">
    <location>
        <position position="1"/>
    </location>
</feature>
<evidence type="ECO:0000313" key="1">
    <source>
        <dbReference type="EMBL" id="GCC17438.1"/>
    </source>
</evidence>